<dbReference type="EMBL" id="OX451738">
    <property type="protein sequence ID" value="CAI8605694.1"/>
    <property type="molecule type" value="Genomic_DNA"/>
</dbReference>
<name>A0AAV1A957_VICFA</name>
<reference evidence="1 2" key="1">
    <citation type="submission" date="2023-01" db="EMBL/GenBank/DDBJ databases">
        <authorList>
            <person name="Kreplak J."/>
        </authorList>
    </citation>
    <scope>NUCLEOTIDE SEQUENCE [LARGE SCALE GENOMIC DNA]</scope>
</reference>
<sequence>MCHENILSDMLKWSQMYKENDDHVHEDVEVETVIANDGIVNNHDHEVENVETTCGEVISKDGNLRMVCSVNRKMEVKSAYLIKYLNFEVNQNVSNYATDKYGIIKKGEYVEVEDLPFANIMNRIIENLMNPHDKATQEKEHVMINMNDNIDDSIDANEGFIPKNNDVHEGYEPVNKCVTKDVGLWKMFDKKSRKMVDSNKIPTNISITSLYNMSFHYEKRVLK</sequence>
<dbReference type="AlphaFoldDB" id="A0AAV1A957"/>
<gene>
    <name evidence="1" type="ORF">VFH_III195160</name>
</gene>
<protein>
    <submittedName>
        <fullName evidence="1">Uncharacterized protein</fullName>
    </submittedName>
</protein>
<evidence type="ECO:0000313" key="1">
    <source>
        <dbReference type="EMBL" id="CAI8605694.1"/>
    </source>
</evidence>
<organism evidence="1 2">
    <name type="scientific">Vicia faba</name>
    <name type="common">Broad bean</name>
    <name type="synonym">Faba vulgaris</name>
    <dbReference type="NCBI Taxonomy" id="3906"/>
    <lineage>
        <taxon>Eukaryota</taxon>
        <taxon>Viridiplantae</taxon>
        <taxon>Streptophyta</taxon>
        <taxon>Embryophyta</taxon>
        <taxon>Tracheophyta</taxon>
        <taxon>Spermatophyta</taxon>
        <taxon>Magnoliopsida</taxon>
        <taxon>eudicotyledons</taxon>
        <taxon>Gunneridae</taxon>
        <taxon>Pentapetalae</taxon>
        <taxon>rosids</taxon>
        <taxon>fabids</taxon>
        <taxon>Fabales</taxon>
        <taxon>Fabaceae</taxon>
        <taxon>Papilionoideae</taxon>
        <taxon>50 kb inversion clade</taxon>
        <taxon>NPAAA clade</taxon>
        <taxon>Hologalegina</taxon>
        <taxon>IRL clade</taxon>
        <taxon>Fabeae</taxon>
        <taxon>Vicia</taxon>
    </lineage>
</organism>
<keyword evidence="2" id="KW-1185">Reference proteome</keyword>
<dbReference type="Proteomes" id="UP001157006">
    <property type="component" value="Chromosome 3"/>
</dbReference>
<accession>A0AAV1A957</accession>
<proteinExistence type="predicted"/>
<evidence type="ECO:0000313" key="2">
    <source>
        <dbReference type="Proteomes" id="UP001157006"/>
    </source>
</evidence>